<protein>
    <recommendedName>
        <fullName evidence="3">Type II toxin-antitoxin system HicB family antitoxin</fullName>
    </recommendedName>
</protein>
<evidence type="ECO:0000313" key="2">
    <source>
        <dbReference type="Proteomes" id="UP001432190"/>
    </source>
</evidence>
<dbReference type="Proteomes" id="UP001432190">
    <property type="component" value="Chromosome"/>
</dbReference>
<reference evidence="1" key="1">
    <citation type="submission" date="2022-10" db="EMBL/GenBank/DDBJ databases">
        <title>The complete genomes of actinobacterial strains from the NBC collection.</title>
        <authorList>
            <person name="Joergensen T.S."/>
            <person name="Alvarez Arevalo M."/>
            <person name="Sterndorff E.B."/>
            <person name="Faurdal D."/>
            <person name="Vuksanovic O."/>
            <person name="Mourched A.-S."/>
            <person name="Charusanti P."/>
            <person name="Shaw S."/>
            <person name="Blin K."/>
            <person name="Weber T."/>
        </authorList>
    </citation>
    <scope>NUCLEOTIDE SEQUENCE</scope>
    <source>
        <strain evidence="1">NBC_00256</strain>
    </source>
</reference>
<keyword evidence="2" id="KW-1185">Reference proteome</keyword>
<evidence type="ECO:0008006" key="3">
    <source>
        <dbReference type="Google" id="ProtNLM"/>
    </source>
</evidence>
<dbReference type="RefSeq" id="WP_328851815.1">
    <property type="nucleotide sequence ID" value="NZ_CP108084.1"/>
</dbReference>
<evidence type="ECO:0000313" key="1">
    <source>
        <dbReference type="EMBL" id="WUP49962.1"/>
    </source>
</evidence>
<accession>A0ABZ1S9D8</accession>
<name>A0ABZ1S9D8_9ACTN</name>
<organism evidence="1 2">
    <name type="scientific">Micromonospora globbae</name>
    <dbReference type="NCBI Taxonomy" id="1894969"/>
    <lineage>
        <taxon>Bacteria</taxon>
        <taxon>Bacillati</taxon>
        <taxon>Actinomycetota</taxon>
        <taxon>Actinomycetes</taxon>
        <taxon>Micromonosporales</taxon>
        <taxon>Micromonosporaceae</taxon>
        <taxon>Micromonospora</taxon>
    </lineage>
</organism>
<proteinExistence type="predicted"/>
<gene>
    <name evidence="1" type="ORF">OG994_31420</name>
</gene>
<sequence>MVPEHWIPHRRQDDGELLGYLVPVEEGVFAPVTVFGHPLGEAGDREDVERTLDAVGLSYLADRWMLQLPERDEPIAVQLVEASPERLVVQNVDFGYEGDYGKRFHLDVPETGRLRRA</sequence>
<dbReference type="EMBL" id="CP108084">
    <property type="protein sequence ID" value="WUP49962.1"/>
    <property type="molecule type" value="Genomic_DNA"/>
</dbReference>